<dbReference type="AlphaFoldDB" id="A0A7S7LZD8"/>
<dbReference type="InterPro" id="IPR007553">
    <property type="entry name" value="2-thiour_desulf"/>
</dbReference>
<dbReference type="Proteomes" id="UP000593836">
    <property type="component" value="Chromosome"/>
</dbReference>
<dbReference type="PANTHER" id="PTHR30087:SF0">
    <property type="entry name" value="INNER MEMBRANE PROTEIN"/>
    <property type="match status" value="1"/>
</dbReference>
<evidence type="ECO:0000313" key="3">
    <source>
        <dbReference type="Proteomes" id="UP000593836"/>
    </source>
</evidence>
<sequence>MKIAISACLLGEKVRFDKGHKRDEFVMDELSKYAEFISFCPEHFAFGSPRPSIKMVKDNENLKIISNKTGEDLTDTLLQSSQNDLEKVKTNNVVGIIFKSKSPTCGLISSKVYLENGFAEGKDDGMFASLCKKEFPLLPMEEEGRLQDSWLRENFIMQVFAYDSFERFKQSAKIKDLVLYHQHSKFMLQSKDETLYRELGRIVGNHEPKEFSDILSEYEYVFKTAISKKSSIGKTRNVLEHIAGFLKTFLDSDEKKILHEQIDDYANKIIPVIVPLSTLKLYATKYNVSYLLEQTFLNPYPKELALRSDIKSVK</sequence>
<proteinExistence type="predicted"/>
<dbReference type="Pfam" id="PF08349">
    <property type="entry name" value="DUF1722"/>
    <property type="match status" value="1"/>
</dbReference>
<dbReference type="Pfam" id="PF04463">
    <property type="entry name" value="2-thiour_desulf"/>
    <property type="match status" value="1"/>
</dbReference>
<dbReference type="PANTHER" id="PTHR30087">
    <property type="entry name" value="INNER MEMBRANE PROTEIN"/>
    <property type="match status" value="1"/>
</dbReference>
<gene>
    <name evidence="2" type="ORF">HUE87_10160</name>
</gene>
<protein>
    <submittedName>
        <fullName evidence="2">DUF523 and DUF1722 domain-containing protein</fullName>
    </submittedName>
</protein>
<reference evidence="2 3" key="1">
    <citation type="submission" date="2020-05" db="EMBL/GenBank/DDBJ databases">
        <title>Sulfurimonas marisnigri, sp. nov., and Sulfurimonas baltica, sp. nov., manganese oxide reducing chemolithoautotrophs of the class Epsilonproteobacteria isolated from the pelagic redoxclines of the Black and Baltic Seas and emended description of the genus Sulfurimonas.</title>
        <authorList>
            <person name="Henkel J.V."/>
            <person name="Laudan C."/>
            <person name="Werner J."/>
            <person name="Neu T."/>
            <person name="Plewe S."/>
            <person name="Sproer C."/>
            <person name="Bunk B."/>
            <person name="Schulz-Vogt H.N."/>
        </authorList>
    </citation>
    <scope>NUCLEOTIDE SEQUENCE [LARGE SCALE GENOMIC DNA]</scope>
    <source>
        <strain evidence="2 3">SoZ1</strain>
    </source>
</reference>
<accession>A0A7S7LZD8</accession>
<organism evidence="2 3">
    <name type="scientific">Candidatus Sulfurimonas marisnigri</name>
    <dbReference type="NCBI Taxonomy" id="2740405"/>
    <lineage>
        <taxon>Bacteria</taxon>
        <taxon>Pseudomonadati</taxon>
        <taxon>Campylobacterota</taxon>
        <taxon>Epsilonproteobacteria</taxon>
        <taxon>Campylobacterales</taxon>
        <taxon>Sulfurimonadaceae</taxon>
        <taxon>Sulfurimonas</taxon>
    </lineage>
</organism>
<dbReference type="InterPro" id="IPR013560">
    <property type="entry name" value="DUF1722"/>
</dbReference>
<name>A0A7S7LZD8_9BACT</name>
<dbReference type="KEGG" id="smas:HUE87_10160"/>
<dbReference type="EMBL" id="CP054493">
    <property type="protein sequence ID" value="QOY54232.1"/>
    <property type="molecule type" value="Genomic_DNA"/>
</dbReference>
<keyword evidence="3" id="KW-1185">Reference proteome</keyword>
<feature type="domain" description="DUF1722" evidence="1">
    <location>
        <begin position="185"/>
        <end position="301"/>
    </location>
</feature>
<evidence type="ECO:0000259" key="1">
    <source>
        <dbReference type="Pfam" id="PF08349"/>
    </source>
</evidence>
<evidence type="ECO:0000313" key="2">
    <source>
        <dbReference type="EMBL" id="QOY54232.1"/>
    </source>
</evidence>
<dbReference type="RefSeq" id="WP_194366278.1">
    <property type="nucleotide sequence ID" value="NZ_CP054493.1"/>
</dbReference>